<dbReference type="InterPro" id="IPR018060">
    <property type="entry name" value="HTH_AraC"/>
</dbReference>
<keyword evidence="3" id="KW-0804">Transcription</keyword>
<name>A0A0G3YMH6_9BURK</name>
<keyword evidence="1" id="KW-0805">Transcription regulation</keyword>
<dbReference type="PROSITE" id="PS00041">
    <property type="entry name" value="HTH_ARAC_FAMILY_1"/>
    <property type="match status" value="1"/>
</dbReference>
<dbReference type="Gene3D" id="1.10.10.60">
    <property type="entry name" value="Homeodomain-like"/>
    <property type="match status" value="1"/>
</dbReference>
<protein>
    <submittedName>
        <fullName evidence="5">Helix-turn-helix domain-containing protein</fullName>
    </submittedName>
</protein>
<dbReference type="InterPro" id="IPR009057">
    <property type="entry name" value="Homeodomain-like_sf"/>
</dbReference>
<dbReference type="PANTHER" id="PTHR46796">
    <property type="entry name" value="HTH-TYPE TRANSCRIPTIONAL ACTIVATOR RHAS-RELATED"/>
    <property type="match status" value="1"/>
</dbReference>
<dbReference type="SMART" id="SM00342">
    <property type="entry name" value="HTH_ARAC"/>
    <property type="match status" value="1"/>
</dbReference>
<keyword evidence="2" id="KW-0238">DNA-binding</keyword>
<dbReference type="GO" id="GO:0003700">
    <property type="term" value="F:DNA-binding transcription factor activity"/>
    <property type="evidence" value="ECO:0007669"/>
    <property type="project" value="InterPro"/>
</dbReference>
<evidence type="ECO:0000313" key="5">
    <source>
        <dbReference type="EMBL" id="RQT14460.1"/>
    </source>
</evidence>
<accession>A0A0G3YMH6</accession>
<sequence>MFVFHERFDNADRHAEALRGWNQRYDQIGSGVYRSAVKHAVLDGVQLFQEAANVRIIQRGRLPHDHTVFGMPLTGSGAFAFGGARIERGTMVMARGGAPFELHSPDDMSLIGVVADRELMQQVEDAADVHLDDAALRRGVVDMPTAVLMRASVQVATQIERVLSAPDTYLDARTQRELRGEIGNVLVDLLTYRMPEPSNRLTHACRADIVRRVHDYVIDHPEAPVDVLSLCTQLRVSRRTMQNSFQSVVQTSPLNYVRSLRLSQVRRMLLDTRQADLPISDAAARWGFIHLGHFANAYKAQFGELPSTTARRSVRDAKTR</sequence>
<dbReference type="InterPro" id="IPR018062">
    <property type="entry name" value="HTH_AraC-typ_CS"/>
</dbReference>
<evidence type="ECO:0000256" key="2">
    <source>
        <dbReference type="ARBA" id="ARBA00023125"/>
    </source>
</evidence>
<dbReference type="Proteomes" id="UP000269271">
    <property type="component" value="Unassembled WGS sequence"/>
</dbReference>
<evidence type="ECO:0000256" key="3">
    <source>
        <dbReference type="ARBA" id="ARBA00023163"/>
    </source>
</evidence>
<proteinExistence type="predicted"/>
<evidence type="ECO:0000313" key="6">
    <source>
        <dbReference type="Proteomes" id="UP000269271"/>
    </source>
</evidence>
<dbReference type="Pfam" id="PF12833">
    <property type="entry name" value="HTH_18"/>
    <property type="match status" value="1"/>
</dbReference>
<dbReference type="RefSeq" id="WP_046549583.1">
    <property type="nucleotide sequence ID" value="NZ_CABVQJ010000023.1"/>
</dbReference>
<dbReference type="GO" id="GO:0043565">
    <property type="term" value="F:sequence-specific DNA binding"/>
    <property type="evidence" value="ECO:0007669"/>
    <property type="project" value="InterPro"/>
</dbReference>
<evidence type="ECO:0000259" key="4">
    <source>
        <dbReference type="PROSITE" id="PS01124"/>
    </source>
</evidence>
<dbReference type="PANTHER" id="PTHR46796:SF12">
    <property type="entry name" value="HTH-TYPE DNA-BINDING TRANSCRIPTIONAL ACTIVATOR EUTR"/>
    <property type="match status" value="1"/>
</dbReference>
<dbReference type="EMBL" id="QTQX01000043">
    <property type="protein sequence ID" value="RQT14460.1"/>
    <property type="molecule type" value="Genomic_DNA"/>
</dbReference>
<dbReference type="AlphaFoldDB" id="A0A0G3YMH6"/>
<evidence type="ECO:0000256" key="1">
    <source>
        <dbReference type="ARBA" id="ARBA00023015"/>
    </source>
</evidence>
<reference evidence="5 6" key="1">
    <citation type="submission" date="2018-08" db="EMBL/GenBank/DDBJ databases">
        <title>Comparative analysis of Burkholderia isolates from Puerto Rico.</title>
        <authorList>
            <person name="Hall C."/>
            <person name="Sahl J."/>
            <person name="Wagner D."/>
        </authorList>
    </citation>
    <scope>NUCLEOTIDE SEQUENCE [LARGE SCALE GENOMIC DNA]</scope>
    <source>
        <strain evidence="5 6">Bp9001</strain>
    </source>
</reference>
<gene>
    <name evidence="5" type="ORF">DF037_38175</name>
</gene>
<dbReference type="SUPFAM" id="SSF46689">
    <property type="entry name" value="Homeodomain-like"/>
    <property type="match status" value="1"/>
</dbReference>
<dbReference type="KEGG" id="bcon:NL30_01040"/>
<feature type="domain" description="HTH araC/xylS-type" evidence="4">
    <location>
        <begin position="211"/>
        <end position="312"/>
    </location>
</feature>
<organism evidence="5 6">
    <name type="scientific">Burkholderia contaminans</name>
    <dbReference type="NCBI Taxonomy" id="488447"/>
    <lineage>
        <taxon>Bacteria</taxon>
        <taxon>Pseudomonadati</taxon>
        <taxon>Pseudomonadota</taxon>
        <taxon>Betaproteobacteria</taxon>
        <taxon>Burkholderiales</taxon>
        <taxon>Burkholderiaceae</taxon>
        <taxon>Burkholderia</taxon>
        <taxon>Burkholderia cepacia complex</taxon>
    </lineage>
</organism>
<comment type="caution">
    <text evidence="5">The sequence shown here is derived from an EMBL/GenBank/DDBJ whole genome shotgun (WGS) entry which is preliminary data.</text>
</comment>
<dbReference type="PROSITE" id="PS01124">
    <property type="entry name" value="HTH_ARAC_FAMILY_2"/>
    <property type="match status" value="1"/>
</dbReference>
<dbReference type="InterPro" id="IPR050204">
    <property type="entry name" value="AraC_XylS_family_regulators"/>
</dbReference>
<accession>A0A1C8ZJA0</accession>